<proteinExistence type="predicted"/>
<organism evidence="6 7">
    <name type="scientific">Bartonella apis</name>
    <dbReference type="NCBI Taxonomy" id="1686310"/>
    <lineage>
        <taxon>Bacteria</taxon>
        <taxon>Pseudomonadati</taxon>
        <taxon>Pseudomonadota</taxon>
        <taxon>Alphaproteobacteria</taxon>
        <taxon>Hyphomicrobiales</taxon>
        <taxon>Bartonellaceae</taxon>
        <taxon>Bartonella</taxon>
    </lineage>
</organism>
<dbReference type="EMBL" id="LXYT01000001">
    <property type="protein sequence ID" value="OLY44040.1"/>
    <property type="molecule type" value="Genomic_DNA"/>
</dbReference>
<keyword evidence="3 5" id="KW-1133">Transmembrane helix</keyword>
<dbReference type="InterPro" id="IPR012451">
    <property type="entry name" value="DUF1656"/>
</dbReference>
<evidence type="ECO:0000256" key="5">
    <source>
        <dbReference type="SAM" id="Phobius"/>
    </source>
</evidence>
<name>A0A1R0FAQ9_9HYPH</name>
<feature type="transmembrane region" description="Helical" evidence="5">
    <location>
        <begin position="6"/>
        <end position="29"/>
    </location>
</feature>
<evidence type="ECO:0000256" key="1">
    <source>
        <dbReference type="ARBA" id="ARBA00022475"/>
    </source>
</evidence>
<comment type="caution">
    <text evidence="6">The sequence shown here is derived from an EMBL/GenBank/DDBJ whole genome shotgun (WGS) entry which is preliminary data.</text>
</comment>
<evidence type="ECO:0000256" key="4">
    <source>
        <dbReference type="ARBA" id="ARBA00023136"/>
    </source>
</evidence>
<dbReference type="Pfam" id="PF07869">
    <property type="entry name" value="DUF1656"/>
    <property type="match status" value="1"/>
</dbReference>
<gene>
    <name evidence="6" type="ORF">PEB0149_014920</name>
</gene>
<dbReference type="RefSeq" id="WP_075869218.1">
    <property type="nucleotide sequence ID" value="NZ_CALYQA010000007.1"/>
</dbReference>
<keyword evidence="1" id="KW-1003">Cell membrane</keyword>
<sequence>MNPEVDIYGVYIPTIGILALVSYFLNVALQRFILRKGLERFIWHHALFAAATYFIILSILSFIVTRI</sequence>
<dbReference type="GeneID" id="92991338"/>
<accession>A0A1R0FAQ9</accession>
<dbReference type="Proteomes" id="UP000187344">
    <property type="component" value="Unassembled WGS sequence"/>
</dbReference>
<dbReference type="AlphaFoldDB" id="A0A1R0FAQ9"/>
<evidence type="ECO:0000256" key="3">
    <source>
        <dbReference type="ARBA" id="ARBA00022989"/>
    </source>
</evidence>
<evidence type="ECO:0008006" key="8">
    <source>
        <dbReference type="Google" id="ProtNLM"/>
    </source>
</evidence>
<evidence type="ECO:0000313" key="7">
    <source>
        <dbReference type="Proteomes" id="UP000187344"/>
    </source>
</evidence>
<keyword evidence="4 5" id="KW-0472">Membrane</keyword>
<keyword evidence="7" id="KW-1185">Reference proteome</keyword>
<feature type="transmembrane region" description="Helical" evidence="5">
    <location>
        <begin position="41"/>
        <end position="64"/>
    </location>
</feature>
<evidence type="ECO:0000313" key="6">
    <source>
        <dbReference type="EMBL" id="OLY44040.1"/>
    </source>
</evidence>
<reference evidence="6 7" key="1">
    <citation type="submission" date="2016-12" db="EMBL/GenBank/DDBJ databases">
        <title>Comparative genomics of Bartonella apis.</title>
        <authorList>
            <person name="Engel P."/>
        </authorList>
    </citation>
    <scope>NUCLEOTIDE SEQUENCE [LARGE SCALE GENOMIC DNA]</scope>
    <source>
        <strain evidence="6 7">PEB0149</strain>
    </source>
</reference>
<dbReference type="OrthoDB" id="7021192at2"/>
<evidence type="ECO:0000256" key="2">
    <source>
        <dbReference type="ARBA" id="ARBA00022692"/>
    </source>
</evidence>
<protein>
    <recommendedName>
        <fullName evidence="8">DUF1656 domain-containing protein</fullName>
    </recommendedName>
</protein>
<keyword evidence="2 5" id="KW-0812">Transmembrane</keyword>